<dbReference type="InterPro" id="IPR052733">
    <property type="entry name" value="Chloroplast_QOR"/>
</dbReference>
<dbReference type="InterPro" id="IPR036291">
    <property type="entry name" value="NAD(P)-bd_dom_sf"/>
</dbReference>
<dbReference type="Pfam" id="PF08240">
    <property type="entry name" value="ADH_N"/>
    <property type="match status" value="1"/>
</dbReference>
<evidence type="ECO:0000259" key="1">
    <source>
        <dbReference type="SMART" id="SM00829"/>
    </source>
</evidence>
<comment type="caution">
    <text evidence="2">The sequence shown here is derived from an EMBL/GenBank/DDBJ whole genome shotgun (WGS) entry which is preliminary data.</text>
</comment>
<dbReference type="SUPFAM" id="SSF51735">
    <property type="entry name" value="NAD(P)-binding Rossmann-fold domains"/>
    <property type="match status" value="1"/>
</dbReference>
<dbReference type="Proteomes" id="UP001139179">
    <property type="component" value="Unassembled WGS sequence"/>
</dbReference>
<dbReference type="InterPro" id="IPR013154">
    <property type="entry name" value="ADH-like_N"/>
</dbReference>
<keyword evidence="3" id="KW-1185">Reference proteome</keyword>
<protein>
    <submittedName>
        <fullName evidence="2">NAD(P)-dependent alcohol dehydrogenase</fullName>
    </submittedName>
</protein>
<name>A0A9X2DRW0_9BACI</name>
<dbReference type="Gene3D" id="3.90.180.10">
    <property type="entry name" value="Medium-chain alcohol dehydrogenases, catalytic domain"/>
    <property type="match status" value="1"/>
</dbReference>
<accession>A0A9X2DRW0</accession>
<feature type="domain" description="Enoyl reductase (ER)" evidence="1">
    <location>
        <begin position="10"/>
        <end position="315"/>
    </location>
</feature>
<dbReference type="RefSeq" id="WP_251224674.1">
    <property type="nucleotide sequence ID" value="NZ_JAMBOL010000025.1"/>
</dbReference>
<dbReference type="CDD" id="cd08267">
    <property type="entry name" value="MDR1"/>
    <property type="match status" value="1"/>
</dbReference>
<evidence type="ECO:0000313" key="2">
    <source>
        <dbReference type="EMBL" id="MCM3715991.1"/>
    </source>
</evidence>
<dbReference type="AlphaFoldDB" id="A0A9X2DRW0"/>
<dbReference type="GO" id="GO:0016491">
    <property type="term" value="F:oxidoreductase activity"/>
    <property type="evidence" value="ECO:0007669"/>
    <property type="project" value="InterPro"/>
</dbReference>
<dbReference type="EMBL" id="JAMBOL010000025">
    <property type="protein sequence ID" value="MCM3715991.1"/>
    <property type="molecule type" value="Genomic_DNA"/>
</dbReference>
<sequence>MRAIVCESYGPPDVLRLEEVTKPAPKREEIVVKILATAVNSADWRMRKGEPFPVRFFFGLTKPRRPVLGGVFAGVVEEIGQDVSGLRAGDAVFGVTGMTFGAYADYISLPEKAVLTFKPPAISFEEAASVPFGGLTALHFLKKANIESGQNVLIYGASGAVGTAAVQLAKHYGALVTGVCSTENVALVRSLGADHVIDYKKEDFTASDEQYDMIFDTVGKASVLSSQKRLKKNGRLILGASGLSQMWQSVTASITTRTKVISGVSAERTDHLITLKELLETGAFRPVIDRCYPLEKIVEAHRYVEKGHKKGNVVITMAKASENS</sequence>
<dbReference type="Pfam" id="PF13602">
    <property type="entry name" value="ADH_zinc_N_2"/>
    <property type="match status" value="1"/>
</dbReference>
<dbReference type="Gene3D" id="3.40.50.720">
    <property type="entry name" value="NAD(P)-binding Rossmann-like Domain"/>
    <property type="match status" value="1"/>
</dbReference>
<reference evidence="2" key="1">
    <citation type="submission" date="2022-05" db="EMBL/GenBank/DDBJ databases">
        <title>Comparative Genomics of Spacecraft Associated Microbes.</title>
        <authorList>
            <person name="Tran M.T."/>
            <person name="Wright A."/>
            <person name="Seuylemezian A."/>
            <person name="Eisen J."/>
            <person name="Coil D."/>
        </authorList>
    </citation>
    <scope>NUCLEOTIDE SEQUENCE</scope>
    <source>
        <strain evidence="2">214.1.1</strain>
    </source>
</reference>
<gene>
    <name evidence="2" type="ORF">M3202_18220</name>
</gene>
<dbReference type="InterPro" id="IPR020843">
    <property type="entry name" value="ER"/>
</dbReference>
<dbReference type="PANTHER" id="PTHR44013:SF1">
    <property type="entry name" value="ZINC-TYPE ALCOHOL DEHYDROGENASE-LIKE PROTEIN C16A3.02C"/>
    <property type="match status" value="1"/>
</dbReference>
<proteinExistence type="predicted"/>
<evidence type="ECO:0000313" key="3">
    <source>
        <dbReference type="Proteomes" id="UP001139179"/>
    </source>
</evidence>
<dbReference type="SUPFAM" id="SSF50129">
    <property type="entry name" value="GroES-like"/>
    <property type="match status" value="1"/>
</dbReference>
<dbReference type="InterPro" id="IPR011032">
    <property type="entry name" value="GroES-like_sf"/>
</dbReference>
<organism evidence="2 3">
    <name type="scientific">Halalkalibacter oceani</name>
    <dbReference type="NCBI Taxonomy" id="1653776"/>
    <lineage>
        <taxon>Bacteria</taxon>
        <taxon>Bacillati</taxon>
        <taxon>Bacillota</taxon>
        <taxon>Bacilli</taxon>
        <taxon>Bacillales</taxon>
        <taxon>Bacillaceae</taxon>
        <taxon>Halalkalibacter</taxon>
    </lineage>
</organism>
<dbReference type="SMART" id="SM00829">
    <property type="entry name" value="PKS_ER"/>
    <property type="match status" value="1"/>
</dbReference>
<dbReference type="PANTHER" id="PTHR44013">
    <property type="entry name" value="ZINC-TYPE ALCOHOL DEHYDROGENASE-LIKE PROTEIN C16A3.02C"/>
    <property type="match status" value="1"/>
</dbReference>